<organism evidence="4 5">
    <name type="scientific">Kaistia nematophila</name>
    <dbReference type="NCBI Taxonomy" id="2994654"/>
    <lineage>
        <taxon>Bacteria</taxon>
        <taxon>Pseudomonadati</taxon>
        <taxon>Pseudomonadota</taxon>
        <taxon>Alphaproteobacteria</taxon>
        <taxon>Hyphomicrobiales</taxon>
        <taxon>Kaistiaceae</taxon>
        <taxon>Kaistia</taxon>
    </lineage>
</organism>
<dbReference type="InterPro" id="IPR050210">
    <property type="entry name" value="tRNA_Adenine-N(6)_MTase"/>
</dbReference>
<dbReference type="SUPFAM" id="SSF53335">
    <property type="entry name" value="S-adenosyl-L-methionine-dependent methyltransferases"/>
    <property type="match status" value="1"/>
</dbReference>
<evidence type="ECO:0000313" key="5">
    <source>
        <dbReference type="Proteomes" id="UP001144805"/>
    </source>
</evidence>
<accession>A0A9X3ILU9</accession>
<dbReference type="Pfam" id="PF05175">
    <property type="entry name" value="MTS"/>
    <property type="match status" value="1"/>
</dbReference>
<feature type="domain" description="Methyltransferase small" evidence="3">
    <location>
        <begin position="36"/>
        <end position="139"/>
    </location>
</feature>
<evidence type="ECO:0000259" key="3">
    <source>
        <dbReference type="Pfam" id="PF05175"/>
    </source>
</evidence>
<name>A0A9X3ILU9_9HYPH</name>
<dbReference type="PANTHER" id="PTHR47739">
    <property type="entry name" value="TRNA1(VAL) (ADENINE(37)-N6)-METHYLTRANSFERASE"/>
    <property type="match status" value="1"/>
</dbReference>
<dbReference type="EMBL" id="JAPKNK010000007">
    <property type="protein sequence ID" value="MCX5570903.1"/>
    <property type="molecule type" value="Genomic_DNA"/>
</dbReference>
<evidence type="ECO:0000256" key="1">
    <source>
        <dbReference type="ARBA" id="ARBA00022603"/>
    </source>
</evidence>
<comment type="caution">
    <text evidence="4">The sequence shown here is derived from an EMBL/GenBank/DDBJ whole genome shotgun (WGS) entry which is preliminary data.</text>
</comment>
<dbReference type="InterPro" id="IPR029063">
    <property type="entry name" value="SAM-dependent_MTases_sf"/>
</dbReference>
<gene>
    <name evidence="4" type="ORF">OSH07_16975</name>
</gene>
<keyword evidence="1 4" id="KW-0808">Transferase</keyword>
<keyword evidence="2" id="KW-0949">S-adenosyl-L-methionine</keyword>
<keyword evidence="5" id="KW-1185">Reference proteome</keyword>
<dbReference type="Gene3D" id="3.40.50.150">
    <property type="entry name" value="Vaccinia Virus protein VP39"/>
    <property type="match status" value="1"/>
</dbReference>
<protein>
    <submittedName>
        <fullName evidence="4">Methyltransferase</fullName>
    </submittedName>
</protein>
<reference evidence="4" key="1">
    <citation type="submission" date="2022-11" db="EMBL/GenBank/DDBJ databases">
        <title>Biodiversity and phylogenetic relationships of bacteria.</title>
        <authorList>
            <person name="Machado R.A.R."/>
            <person name="Bhat A."/>
            <person name="Loulou A."/>
            <person name="Kallel S."/>
        </authorList>
    </citation>
    <scope>NUCLEOTIDE SEQUENCE</scope>
    <source>
        <strain evidence="4">K-TC2</strain>
    </source>
</reference>
<evidence type="ECO:0000256" key="2">
    <source>
        <dbReference type="ARBA" id="ARBA00022691"/>
    </source>
</evidence>
<dbReference type="InterPro" id="IPR007848">
    <property type="entry name" value="Small_mtfrase_dom"/>
</dbReference>
<evidence type="ECO:0000313" key="4">
    <source>
        <dbReference type="EMBL" id="MCX5570903.1"/>
    </source>
</evidence>
<dbReference type="RefSeq" id="WP_266339863.1">
    <property type="nucleotide sequence ID" value="NZ_JAPKNK010000007.1"/>
</dbReference>
<sequence length="276" mass="28119">MLASAIETTVDAFLGGRVEAVQPARGHHRSGLDAVILAAALGAGASGRAVDLGAGAGVAGLALAARASRLRLVLVEREPDLVACASEALARPANAGFSARVEVVRADLLAGAARKAAGLEAASFDHALMNPPFHDAGRVRASPDDFRARAHVLGVGGLDDWFRAAAALVRPQGTLSTILPADRLPAILAACDGRFGGLAVLPLHPRADDPATRVLVRGVKGSRAAMRLLPGLVLHGGSGSSFQPGLVAILRDGASLADIHPVWSDPQWGEAATDPS</sequence>
<dbReference type="Proteomes" id="UP001144805">
    <property type="component" value="Unassembled WGS sequence"/>
</dbReference>
<proteinExistence type="predicted"/>
<dbReference type="AlphaFoldDB" id="A0A9X3ILU9"/>
<dbReference type="GO" id="GO:0032259">
    <property type="term" value="P:methylation"/>
    <property type="evidence" value="ECO:0007669"/>
    <property type="project" value="UniProtKB-KW"/>
</dbReference>
<dbReference type="PANTHER" id="PTHR47739:SF1">
    <property type="entry name" value="TRNA1(VAL) (ADENINE(37)-N6)-METHYLTRANSFERASE"/>
    <property type="match status" value="1"/>
</dbReference>
<dbReference type="GO" id="GO:0008168">
    <property type="term" value="F:methyltransferase activity"/>
    <property type="evidence" value="ECO:0007669"/>
    <property type="project" value="UniProtKB-KW"/>
</dbReference>
<keyword evidence="1 4" id="KW-0489">Methyltransferase</keyword>